<dbReference type="Gene3D" id="1.10.150.850">
    <property type="entry name" value="Spt6, helix-hairpin-helix domain"/>
    <property type="match status" value="1"/>
</dbReference>
<dbReference type="Pfam" id="PF22706">
    <property type="entry name" value="Tex_central_region"/>
    <property type="match status" value="1"/>
</dbReference>
<dbReference type="GO" id="GO:0008023">
    <property type="term" value="C:transcription elongation factor complex"/>
    <property type="evidence" value="ECO:0007669"/>
    <property type="project" value="TreeGrafter"/>
</dbReference>
<dbReference type="InterPro" id="IPR032706">
    <property type="entry name" value="Spt6_HHH"/>
</dbReference>
<dbReference type="InterPro" id="IPR003029">
    <property type="entry name" value="S1_domain"/>
</dbReference>
<feature type="compositionally biased region" description="Polar residues" evidence="10">
    <location>
        <begin position="1615"/>
        <end position="1624"/>
    </location>
</feature>
<evidence type="ECO:0000259" key="11">
    <source>
        <dbReference type="PROSITE" id="PS50126"/>
    </source>
</evidence>
<feature type="compositionally biased region" description="Acidic residues" evidence="10">
    <location>
        <begin position="114"/>
        <end position="128"/>
    </location>
</feature>
<feature type="domain" description="S1 motif" evidence="11">
    <location>
        <begin position="1157"/>
        <end position="1225"/>
    </location>
</feature>
<keyword evidence="5" id="KW-0727">SH2 domain</keyword>
<dbReference type="Gene3D" id="3.30.420.140">
    <property type="entry name" value="YqgF/RNase H-like domain"/>
    <property type="match status" value="1"/>
</dbReference>
<comment type="subcellular location">
    <subcellularLocation>
        <location evidence="2">Chromosome</location>
    </subcellularLocation>
    <subcellularLocation>
        <location evidence="1 9">Nucleus</location>
    </subcellularLocation>
</comment>
<dbReference type="Pfam" id="PF14632">
    <property type="entry name" value="SPT6_acidic"/>
    <property type="match status" value="2"/>
</dbReference>
<dbReference type="GO" id="GO:0003677">
    <property type="term" value="F:DNA binding"/>
    <property type="evidence" value="ECO:0007669"/>
    <property type="project" value="InterPro"/>
</dbReference>
<dbReference type="PANTHER" id="PTHR10145:SF6">
    <property type="entry name" value="TRANSCRIPTION ELONGATION FACTOR SPT6"/>
    <property type="match status" value="1"/>
</dbReference>
<sequence length="1667" mass="185762">MSTSMLLGNPTAMDQDDDEDDPDVNSSDGEGVDLMGDNTGSDSSEEEDEDSEAEREVRKDFIVDEDEALVEDDADERRKRRKKKRRQQREQSGSGSGDEADEGGSSRKRRKGSDDDDNLDEDDIDLLEENTGVRLSNRSSKGKLKRLRRRRSVGASDDDEPAGLNNLFDDDERGAGDDEDEDGMGLPFDGDEMAGFIEDDTASESDRQDGSDEDEDDRAARREAKRKGRAQQGNKGRGRGFGTAYIEGISAEARQEVTEVFGNGQDYAWALEDEEDEPKQKELRDIYEPSEIASRMLTEEDEAIRALDIPERMQIASAGLPTIEDGDEETGITQRFIQEEDLELAAEWMSTRISVRAHEHFIMRDSSGDRPPHHDAFITAIKNVVRFMNIEMLEPPFIWAHRADYLVVRDGRDIALLDHDDLWRISGLSIKYRALLHRKRELKEHFSQLEVEDDYFDETLDAVESVEEVSDANEWMAMKYFSELEQLRAARGQESDLPSRRRATRESVYQHAKKEFASDLATQIGISATELARDFISGTRSSTTEDPSKTPLELAAEFTNEEFTTPERALDTAQMIAVHEIRHDPILRREIRRYFKDYALMTVTPTDKGVNAIDEMNPFYVFKYLKGRPVSSMLRSAMFLQILAAERDDLVKCRITLPAAALNRFMEDLTKIYTSDYTSTVAEEWNKLRTEILNTVVQEHLLPFGERWARTYLREEEEDFVGRACKSKLEDRINVAPYQRRDGSMEHGEIPSVLAISNGEGHPQRDSVSCVFMDSEGHVREQLKVDNLHRMEDAQKESLIELLRRRRPQVVVIGGLSPNTNRLYNDFKTFSNGVSDSIVADQDDLRNQDIDEDPFTPDQLTARAAFETIYVYDNVARLYRSSPRALNEFPELSTISRYCVALARYAQSPLNEYAALGDDLVALSYDPNQKYLSPDKMKEHLEHALIDVTNRCGVEVNKAVRNAYYRHLLPYIAGLGPRKASGLIKKIESNVGGTLSNRSGLIFHAIMTKNIFMNAAGFLRISQDDLNADLGRREAAGDEPEVLDDTRIHPEDYEVARKMAADAMEVDEEETATFKVPSQAVINLMNDNPHRLDDLSLDDFAAELEKLFFMPKRLTLYNVRDEMQEPYAERRLPFRVPNPEEVFAMLTGETKQTFDNGLIIPVRVFRFRPDGAICVRLESQIEGTIEAEYRTEDPSRYQQPRIGQTLQAQIIGSNLETFTVELSTVEGHIQKGDADQRRVGYDPQYYDVEAARAERERQAIVQKKSAGSQKRMVNHPNFHNLSAGQAEEYLANMQRGDCVIRPSSLEDHIAVTWKVAEGVYQHIAVHEMNKANEWALGSLLRITKPIDVSQPNTSRGEAYWSYSDLDELIVSHIKQMSLKVGEMMAHDKFKGDKAALDSFLSNSLMVNPNISAYGFAINKDPKKPGLFMVTFRANDGAEPHSWPIWVVPGAFVLKGAEHGDVAALCNGFKRAYTAEIAAGGAGTRMPMRTPRYPGGATPFGAGGGGAAGGRTPNPLREQQAAAAVASIGAATGRTPLFNSGRTPMGVAGGRTPLIAGGRTPVVASGRTPIVGVGAGGRTPNPYTAAVATGKTPIPQHLAADLPFGGRTPNPYATGATPQYPNQGRGTPLNAASGRAPAYPGGNRTPAYQSNQNGGGNNSGGAGGGSRW</sequence>
<evidence type="ECO:0000256" key="10">
    <source>
        <dbReference type="SAM" id="MobiDB-lite"/>
    </source>
</evidence>
<dbReference type="GO" id="GO:0034728">
    <property type="term" value="P:nucleosome organization"/>
    <property type="evidence" value="ECO:0007669"/>
    <property type="project" value="TreeGrafter"/>
</dbReference>
<feature type="compositionally biased region" description="Basic residues" evidence="10">
    <location>
        <begin position="78"/>
        <end position="87"/>
    </location>
</feature>
<evidence type="ECO:0000256" key="7">
    <source>
        <dbReference type="ARBA" id="ARBA00023242"/>
    </source>
</evidence>
<evidence type="ECO:0000313" key="13">
    <source>
        <dbReference type="Proteomes" id="UP000198372"/>
    </source>
</evidence>
<protein>
    <recommendedName>
        <fullName evidence="9">Transcription elongation factor Spt6</fullName>
    </recommendedName>
</protein>
<dbReference type="InterPro" id="IPR023319">
    <property type="entry name" value="Tex-like_HTH_dom_sf"/>
</dbReference>
<gene>
    <name evidence="12" type="ORF">BQ2448_5983</name>
</gene>
<dbReference type="Pfam" id="PF14633">
    <property type="entry name" value="SH2_2"/>
    <property type="match status" value="1"/>
</dbReference>
<dbReference type="PROSITE" id="PS50126">
    <property type="entry name" value="S1"/>
    <property type="match status" value="1"/>
</dbReference>
<dbReference type="InterPro" id="IPR010994">
    <property type="entry name" value="RuvA_2-like"/>
</dbReference>
<evidence type="ECO:0000256" key="8">
    <source>
        <dbReference type="ARBA" id="ARBA00093389"/>
    </source>
</evidence>
<dbReference type="Proteomes" id="UP000198372">
    <property type="component" value="Unassembled WGS sequence"/>
</dbReference>
<evidence type="ECO:0000256" key="3">
    <source>
        <dbReference type="ARBA" id="ARBA00009253"/>
    </source>
</evidence>
<dbReference type="STRING" id="269621.A0A238F2Q9"/>
<proteinExistence type="inferred from homology"/>
<dbReference type="InterPro" id="IPR028088">
    <property type="entry name" value="Spt6_HTH_DNA-bd_dom"/>
</dbReference>
<dbReference type="InterPro" id="IPR042066">
    <property type="entry name" value="Spt6_death-like"/>
</dbReference>
<dbReference type="SUPFAM" id="SSF53098">
    <property type="entry name" value="Ribonuclease H-like"/>
    <property type="match status" value="1"/>
</dbReference>
<dbReference type="CDD" id="cd09928">
    <property type="entry name" value="SH2_Cterm_SPT6_like"/>
    <property type="match status" value="1"/>
</dbReference>
<feature type="compositionally biased region" description="Acidic residues" evidence="10">
    <location>
        <begin position="63"/>
        <end position="74"/>
    </location>
</feature>
<evidence type="ECO:0000256" key="6">
    <source>
        <dbReference type="ARBA" id="ARBA00023163"/>
    </source>
</evidence>
<dbReference type="Pfam" id="PF21710">
    <property type="entry name" value="Spt6_S1"/>
    <property type="match status" value="1"/>
</dbReference>
<name>A0A238F2Q9_9BASI</name>
<dbReference type="FunFam" id="1.10.10.2740:FF:000002">
    <property type="entry name" value="Transcription elongation factor Spt6"/>
    <property type="match status" value="1"/>
</dbReference>
<dbReference type="InterPro" id="IPR055179">
    <property type="entry name" value="Tex-like_central_region"/>
</dbReference>
<dbReference type="InterPro" id="IPR035019">
    <property type="entry name" value="Spt6_SH2_N"/>
</dbReference>
<dbReference type="SUPFAM" id="SSF158832">
    <property type="entry name" value="Tex N-terminal region-like"/>
    <property type="match status" value="1"/>
</dbReference>
<dbReference type="InterPro" id="IPR028231">
    <property type="entry name" value="Spt6_YqgF"/>
</dbReference>
<dbReference type="Gene3D" id="1.10.3500.10">
    <property type="entry name" value="Tex N-terminal region-like"/>
    <property type="match status" value="1"/>
</dbReference>
<dbReference type="SUPFAM" id="SSF55550">
    <property type="entry name" value="SH2 domain"/>
    <property type="match status" value="1"/>
</dbReference>
<dbReference type="Pfam" id="PF14639">
    <property type="entry name" value="YqgF"/>
    <property type="match status" value="1"/>
</dbReference>
<dbReference type="OrthoDB" id="995477at2759"/>
<keyword evidence="7 9" id="KW-0539">Nucleus</keyword>
<feature type="compositionally biased region" description="Basic residues" evidence="10">
    <location>
        <begin position="140"/>
        <end position="152"/>
    </location>
</feature>
<dbReference type="PIRSF" id="PIRSF036947">
    <property type="entry name" value="Spt6"/>
    <property type="match status" value="1"/>
</dbReference>
<keyword evidence="13" id="KW-1185">Reference proteome</keyword>
<evidence type="ECO:0000256" key="5">
    <source>
        <dbReference type="ARBA" id="ARBA00022999"/>
    </source>
</evidence>
<dbReference type="Gene3D" id="1.10.10.2740">
    <property type="entry name" value="Spt6, Death-like domain"/>
    <property type="match status" value="1"/>
</dbReference>
<feature type="compositionally biased region" description="Acidic residues" evidence="10">
    <location>
        <begin position="43"/>
        <end position="53"/>
    </location>
</feature>
<dbReference type="InterPro" id="IPR049540">
    <property type="entry name" value="Spt6-like_S1"/>
</dbReference>
<dbReference type="Gene3D" id="3.30.505.10">
    <property type="entry name" value="SH2 domain"/>
    <property type="match status" value="2"/>
</dbReference>
<dbReference type="EMBL" id="FMSP01000001">
    <property type="protein sequence ID" value="SCV67337.1"/>
    <property type="molecule type" value="Genomic_DNA"/>
</dbReference>
<comment type="similarity">
    <text evidence="3 9">Belongs to the SPT6 family.</text>
</comment>
<evidence type="ECO:0000256" key="4">
    <source>
        <dbReference type="ARBA" id="ARBA00022454"/>
    </source>
</evidence>
<dbReference type="InterPro" id="IPR035018">
    <property type="entry name" value="Spt6_SH2_C"/>
</dbReference>
<evidence type="ECO:0000256" key="9">
    <source>
        <dbReference type="PIRNR" id="PIRNR036947"/>
    </source>
</evidence>
<feature type="compositionally biased region" description="Gly residues" evidence="10">
    <location>
        <begin position="1652"/>
        <end position="1667"/>
    </location>
</feature>
<dbReference type="PANTHER" id="PTHR10145">
    <property type="entry name" value="TRANSCRIPTION ELONGATION FACTOR SPT6"/>
    <property type="match status" value="1"/>
</dbReference>
<dbReference type="Pfam" id="PF14635">
    <property type="entry name" value="HHH_7"/>
    <property type="match status" value="1"/>
</dbReference>
<evidence type="ECO:0000256" key="1">
    <source>
        <dbReference type="ARBA" id="ARBA00004123"/>
    </source>
</evidence>
<dbReference type="InterPro" id="IPR012337">
    <property type="entry name" value="RNaseH-like_sf"/>
</dbReference>
<keyword evidence="4" id="KW-0158">Chromosome</keyword>
<dbReference type="InterPro" id="IPR035420">
    <property type="entry name" value="Spt6_SH2"/>
</dbReference>
<dbReference type="GO" id="GO:0042393">
    <property type="term" value="F:histone binding"/>
    <property type="evidence" value="ECO:0007669"/>
    <property type="project" value="TreeGrafter"/>
</dbReference>
<evidence type="ECO:0000313" key="12">
    <source>
        <dbReference type="EMBL" id="SCV67337.1"/>
    </source>
</evidence>
<dbReference type="GO" id="GO:0140673">
    <property type="term" value="P:transcription elongation-coupled chromatin remodeling"/>
    <property type="evidence" value="ECO:0007669"/>
    <property type="project" value="InterPro"/>
</dbReference>
<dbReference type="CDD" id="cd09918">
    <property type="entry name" value="SH2_Nterm_SPT6_like"/>
    <property type="match status" value="1"/>
</dbReference>
<dbReference type="Pfam" id="PF17674">
    <property type="entry name" value="HHH_9"/>
    <property type="match status" value="1"/>
</dbReference>
<dbReference type="Gene3D" id="1.10.10.650">
    <property type="entry name" value="RuvA domain 2-like"/>
    <property type="match status" value="1"/>
</dbReference>
<feature type="region of interest" description="Disordered" evidence="10">
    <location>
        <begin position="1600"/>
        <end position="1667"/>
    </location>
</feature>
<dbReference type="InterPro" id="IPR028083">
    <property type="entry name" value="Spt6_acidic_N_dom"/>
</dbReference>
<dbReference type="InterPro" id="IPR041692">
    <property type="entry name" value="HHH_9"/>
</dbReference>
<keyword evidence="6 9" id="KW-0804">Transcription</keyword>
<comment type="function">
    <text evidence="9">Plays a role in maintenance of chromatin structure during RNA polymerase II transcription elongation thereby repressing transcription initiation from cryptic promoters. Mediates the reassembly of nucleosomes onto the promoters of at least a selected set of genes during repression; the nucleosome reassembly is essential for transcriptional repression.</text>
</comment>
<dbReference type="InterPro" id="IPR017072">
    <property type="entry name" value="TF_Spt6"/>
</dbReference>
<dbReference type="GO" id="GO:0031491">
    <property type="term" value="F:nucleosome binding"/>
    <property type="evidence" value="ECO:0007669"/>
    <property type="project" value="TreeGrafter"/>
</dbReference>
<organism evidence="12 13">
    <name type="scientific">Microbotryum intermedium</name>
    <dbReference type="NCBI Taxonomy" id="269621"/>
    <lineage>
        <taxon>Eukaryota</taxon>
        <taxon>Fungi</taxon>
        <taxon>Dikarya</taxon>
        <taxon>Basidiomycota</taxon>
        <taxon>Pucciniomycotina</taxon>
        <taxon>Microbotryomycetes</taxon>
        <taxon>Microbotryales</taxon>
        <taxon>Microbotryaceae</taxon>
        <taxon>Microbotryum</taxon>
    </lineage>
</organism>
<evidence type="ECO:0000256" key="2">
    <source>
        <dbReference type="ARBA" id="ARBA00004286"/>
    </source>
</evidence>
<comment type="function">
    <text evidence="8">Histone H3-H4 chaperone that plays a role in maintenance of chromatin structure during RNA polymerase II transcription elongation thereby repressing transcription initiation from cryptic promoters. Mediates the reassembly of nucleosomes onto the promoters of at least a selected set of genes during repression; the nucleosome reassembly is essential for transcriptional repression. Essential for viability.</text>
</comment>
<feature type="compositionally biased region" description="Acidic residues" evidence="10">
    <location>
        <begin position="14"/>
        <end position="23"/>
    </location>
</feature>
<reference evidence="13" key="1">
    <citation type="submission" date="2016-09" db="EMBL/GenBank/DDBJ databases">
        <authorList>
            <person name="Jeantristanb JTB J.-T."/>
            <person name="Ricardo R."/>
        </authorList>
    </citation>
    <scope>NUCLEOTIDE SEQUENCE [LARGE SCALE GENOMIC DNA]</scope>
</reference>
<dbReference type="InterPro" id="IPR023323">
    <property type="entry name" value="Tex-like_dom_sf"/>
</dbReference>
<dbReference type="GO" id="GO:0005694">
    <property type="term" value="C:chromosome"/>
    <property type="evidence" value="ECO:0007669"/>
    <property type="project" value="UniProtKB-SubCell"/>
</dbReference>
<dbReference type="SUPFAM" id="SSF47781">
    <property type="entry name" value="RuvA domain 2-like"/>
    <property type="match status" value="2"/>
</dbReference>
<dbReference type="Pfam" id="PF14641">
    <property type="entry name" value="HTH_44"/>
    <property type="match status" value="1"/>
</dbReference>
<dbReference type="InterPro" id="IPR036860">
    <property type="entry name" value="SH2_dom_sf"/>
</dbReference>
<feature type="compositionally biased region" description="Acidic residues" evidence="10">
    <location>
        <begin position="168"/>
        <end position="203"/>
    </location>
</feature>
<dbReference type="InterPro" id="IPR037027">
    <property type="entry name" value="YqgF/RNaseH-like_dom_sf"/>
</dbReference>
<feature type="region of interest" description="Disordered" evidence="10">
    <location>
        <begin position="1"/>
        <end position="242"/>
    </location>
</feature>
<accession>A0A238F2Q9</accession>